<dbReference type="PATRIC" id="fig|1150625.3.peg.1944"/>
<name>A0A147K885_9BACI</name>
<feature type="domain" description="N-acetyltransferase" evidence="1">
    <location>
        <begin position="1"/>
        <end position="147"/>
    </location>
</feature>
<sequence length="380" mass="44176">MTIRRVTEPEFERVLELSEYAFQYSVPNSERNDRLEKMKQAEIWGDYDGEELISKLHILPFQVSVDEKLIHMGGIASVATWPEHRRKGSVSSLLSTALASMKKNGQIISFLHPFQIGFYRHFGWELIASYKKYKIPSEHLFRYDHVDGRVRRLNYHEGIEGLNTVYEHYFKEYNGLLKRSTDWWKDRVLSKDIVAAVYYNVAGEMNGYVLYSIKDSVFKVEEMIYANEEARRGVWNFISQHDSMVKEVCLTLPESDRQAYLLKDPRISQTIHPYFMGRIVEVEAYLNKIGCVSAEPLTLTIEDRFAEWNTGTYEISTDGVKKVATQGDLCMDIQTFTAAMVGAVPLDFLYETEKIQGKKKTLETFQHCVSKKSTLFYDFF</sequence>
<dbReference type="Gene3D" id="3.30.1050.10">
    <property type="entry name" value="SCP2 sterol-binding domain"/>
    <property type="match status" value="1"/>
</dbReference>
<dbReference type="InterPro" id="IPR051554">
    <property type="entry name" value="Acetyltransferase_Eis"/>
</dbReference>
<organism evidence="2 3">
    <name type="scientific">Bacillus coahuilensis p1.1.43</name>
    <dbReference type="NCBI Taxonomy" id="1150625"/>
    <lineage>
        <taxon>Bacteria</taxon>
        <taxon>Bacillati</taxon>
        <taxon>Bacillota</taxon>
        <taxon>Bacilli</taxon>
        <taxon>Bacillales</taxon>
        <taxon>Bacillaceae</taxon>
        <taxon>Bacillus</taxon>
    </lineage>
</organism>
<dbReference type="STRING" id="1150625.Q75_09170"/>
<dbReference type="InterPro" id="IPR041380">
    <property type="entry name" value="Acetyltransf_17"/>
</dbReference>
<keyword evidence="3" id="KW-1185">Reference proteome</keyword>
<proteinExistence type="predicted"/>
<dbReference type="SUPFAM" id="SSF55718">
    <property type="entry name" value="SCP-like"/>
    <property type="match status" value="1"/>
</dbReference>
<protein>
    <recommendedName>
        <fullName evidence="1">N-acetyltransferase domain-containing protein</fullName>
    </recommendedName>
</protein>
<dbReference type="GO" id="GO:0034069">
    <property type="term" value="F:aminoglycoside N-acetyltransferase activity"/>
    <property type="evidence" value="ECO:0007669"/>
    <property type="project" value="TreeGrafter"/>
</dbReference>
<dbReference type="PANTHER" id="PTHR37817:SF1">
    <property type="entry name" value="N-ACETYLTRANSFERASE EIS"/>
    <property type="match status" value="1"/>
</dbReference>
<dbReference type="Pfam" id="PF13530">
    <property type="entry name" value="SCP2_2"/>
    <property type="match status" value="1"/>
</dbReference>
<dbReference type="EMBL" id="LDYG01000029">
    <property type="protein sequence ID" value="KUP06299.1"/>
    <property type="molecule type" value="Genomic_DNA"/>
</dbReference>
<dbReference type="Pfam" id="PF13527">
    <property type="entry name" value="Acetyltransf_9"/>
    <property type="match status" value="1"/>
</dbReference>
<gene>
    <name evidence="2" type="ORF">Q75_09170</name>
</gene>
<dbReference type="InterPro" id="IPR025559">
    <property type="entry name" value="Eis_dom"/>
</dbReference>
<dbReference type="InterPro" id="IPR016181">
    <property type="entry name" value="Acyl_CoA_acyltransferase"/>
</dbReference>
<dbReference type="RefSeq" id="WP_059351171.1">
    <property type="nucleotide sequence ID" value="NZ_LDYG01000029.1"/>
</dbReference>
<dbReference type="PANTHER" id="PTHR37817">
    <property type="entry name" value="N-ACETYLTRANSFERASE EIS"/>
    <property type="match status" value="1"/>
</dbReference>
<accession>A0A147K885</accession>
<evidence type="ECO:0000259" key="1">
    <source>
        <dbReference type="PROSITE" id="PS51186"/>
    </source>
</evidence>
<evidence type="ECO:0000313" key="3">
    <source>
        <dbReference type="Proteomes" id="UP000074108"/>
    </source>
</evidence>
<dbReference type="GO" id="GO:0030649">
    <property type="term" value="P:aminoglycoside antibiotic catabolic process"/>
    <property type="evidence" value="ECO:0007669"/>
    <property type="project" value="TreeGrafter"/>
</dbReference>
<dbReference type="Proteomes" id="UP000074108">
    <property type="component" value="Unassembled WGS sequence"/>
</dbReference>
<dbReference type="InterPro" id="IPR036527">
    <property type="entry name" value="SCP2_sterol-bd_dom_sf"/>
</dbReference>
<dbReference type="Gene3D" id="3.40.630.30">
    <property type="match status" value="2"/>
</dbReference>
<reference evidence="2 3" key="1">
    <citation type="journal article" date="2016" name="Front. Microbiol.">
        <title>Microevolution Analysis of Bacillus coahuilensis Unveils Differences in Phosphorus Acquisition Strategies and Their Regulation.</title>
        <authorList>
            <person name="Gomez-Lunar Z."/>
            <person name="Hernandez-Gonzalez I."/>
            <person name="Rodriguez-Torres M.D."/>
            <person name="Souza V."/>
            <person name="Olmedo-Alvarez G."/>
        </authorList>
    </citation>
    <scope>NUCLEOTIDE SEQUENCE [LARGE SCALE GENOMIC DNA]</scope>
    <source>
        <strain evidence="3">p1.1.43</strain>
    </source>
</reference>
<dbReference type="AlphaFoldDB" id="A0A147K885"/>
<evidence type="ECO:0000313" key="2">
    <source>
        <dbReference type="EMBL" id="KUP06299.1"/>
    </source>
</evidence>
<dbReference type="PROSITE" id="PS51186">
    <property type="entry name" value="GNAT"/>
    <property type="match status" value="1"/>
</dbReference>
<dbReference type="InterPro" id="IPR000182">
    <property type="entry name" value="GNAT_dom"/>
</dbReference>
<comment type="caution">
    <text evidence="2">The sequence shown here is derived from an EMBL/GenBank/DDBJ whole genome shotgun (WGS) entry which is preliminary data.</text>
</comment>
<dbReference type="Pfam" id="PF17668">
    <property type="entry name" value="Acetyltransf_17"/>
    <property type="match status" value="1"/>
</dbReference>
<dbReference type="SUPFAM" id="SSF55729">
    <property type="entry name" value="Acyl-CoA N-acyltransferases (Nat)"/>
    <property type="match status" value="1"/>
</dbReference>